<organism evidence="1 2">
    <name type="scientific">Dendrobium nobile</name>
    <name type="common">Orchid</name>
    <dbReference type="NCBI Taxonomy" id="94219"/>
    <lineage>
        <taxon>Eukaryota</taxon>
        <taxon>Viridiplantae</taxon>
        <taxon>Streptophyta</taxon>
        <taxon>Embryophyta</taxon>
        <taxon>Tracheophyta</taxon>
        <taxon>Spermatophyta</taxon>
        <taxon>Magnoliopsida</taxon>
        <taxon>Liliopsida</taxon>
        <taxon>Asparagales</taxon>
        <taxon>Orchidaceae</taxon>
        <taxon>Epidendroideae</taxon>
        <taxon>Malaxideae</taxon>
        <taxon>Dendrobiinae</taxon>
        <taxon>Dendrobium</taxon>
    </lineage>
</organism>
<protein>
    <submittedName>
        <fullName evidence="1">Uncharacterized protein</fullName>
    </submittedName>
</protein>
<name>A0A8T3C2E3_DENNO</name>
<reference evidence="1" key="1">
    <citation type="journal article" date="2022" name="Front. Genet.">
        <title>Chromosome-Scale Assembly of the Dendrobium nobile Genome Provides Insights Into the Molecular Mechanism of the Biosynthesis of the Medicinal Active Ingredient of Dendrobium.</title>
        <authorList>
            <person name="Xu Q."/>
            <person name="Niu S.-C."/>
            <person name="Li K.-L."/>
            <person name="Zheng P.-J."/>
            <person name="Zhang X.-J."/>
            <person name="Jia Y."/>
            <person name="Liu Y."/>
            <person name="Niu Y.-X."/>
            <person name="Yu L.-H."/>
            <person name="Chen D.-F."/>
            <person name="Zhang G.-Q."/>
        </authorList>
    </citation>
    <scope>NUCLEOTIDE SEQUENCE</scope>
    <source>
        <tissue evidence="1">Leaf</tissue>
    </source>
</reference>
<dbReference type="Proteomes" id="UP000829196">
    <property type="component" value="Unassembled WGS sequence"/>
</dbReference>
<gene>
    <name evidence="1" type="ORF">KFK09_002702</name>
</gene>
<dbReference type="AlphaFoldDB" id="A0A8T3C2E3"/>
<comment type="caution">
    <text evidence="1">The sequence shown here is derived from an EMBL/GenBank/DDBJ whole genome shotgun (WGS) entry which is preliminary data.</text>
</comment>
<dbReference type="EMBL" id="JAGYWB010000003">
    <property type="protein sequence ID" value="KAI0527104.1"/>
    <property type="molecule type" value="Genomic_DNA"/>
</dbReference>
<accession>A0A8T3C2E3</accession>
<keyword evidence="2" id="KW-1185">Reference proteome</keyword>
<sequence length="110" mass="12382">MLFFITGSWPLPSESCFGVFTSLLAFFLGELRVLPCHVLLGDPFGYSFSFSDPTKMNACLTTKHFTASRPCRSRCFFAFVARKSHRKFAAEACFFFGKIWGQSPCINQGL</sequence>
<dbReference type="OrthoDB" id="10594640at2759"/>
<proteinExistence type="predicted"/>
<evidence type="ECO:0000313" key="2">
    <source>
        <dbReference type="Proteomes" id="UP000829196"/>
    </source>
</evidence>
<evidence type="ECO:0000313" key="1">
    <source>
        <dbReference type="EMBL" id="KAI0527104.1"/>
    </source>
</evidence>